<keyword evidence="4" id="KW-1133">Transmembrane helix</keyword>
<reference evidence="7" key="2">
    <citation type="submission" date="2025-08" db="UniProtKB">
        <authorList>
            <consortium name="Ensembl"/>
        </authorList>
    </citation>
    <scope>IDENTIFICATION</scope>
</reference>
<feature type="signal peptide" evidence="5">
    <location>
        <begin position="1"/>
        <end position="26"/>
    </location>
</feature>
<name>A0AAQ4RME3_GASAC</name>
<evidence type="ECO:0000313" key="8">
    <source>
        <dbReference type="Proteomes" id="UP000007635"/>
    </source>
</evidence>
<keyword evidence="2" id="KW-0812">Transmembrane</keyword>
<dbReference type="GeneTree" id="ENSGT00940000164854"/>
<evidence type="ECO:0000256" key="1">
    <source>
        <dbReference type="ARBA" id="ARBA00022536"/>
    </source>
</evidence>
<feature type="chain" id="PRO_5042937933" evidence="5">
    <location>
        <begin position="27"/>
        <end position="173"/>
    </location>
</feature>
<dbReference type="Proteomes" id="UP000007635">
    <property type="component" value="Chromosome XVIII"/>
</dbReference>
<evidence type="ECO:0000259" key="6">
    <source>
        <dbReference type="Pfam" id="PF07657"/>
    </source>
</evidence>
<dbReference type="AlphaFoldDB" id="A0AAQ4RME3"/>
<keyword evidence="8" id="KW-1185">Reference proteome</keyword>
<evidence type="ECO:0000256" key="4">
    <source>
        <dbReference type="ARBA" id="ARBA00022989"/>
    </source>
</evidence>
<protein>
    <submittedName>
        <fullName evidence="7">Jagged canonical Notch ligand 2b</fullName>
    </submittedName>
</protein>
<sequence length="173" mass="19259">MWNRTRIRNCFPIACLLLTLWTEVSQSTGYFELQLITVANVNGELADGDCCDGPRSSSDLRCTRDECDTYFKICLKEFQMEVSTGGACTFGDGSTQVLGGNTFSFKSTTSNPNKIDEAGKILIPFQFAWPRSSATRRSTAVRGWTGINYFHLRCWRIAPEICVLGRVCVCVPA</sequence>
<keyword evidence="5" id="KW-0732">Signal</keyword>
<dbReference type="Ensembl" id="ENSGACT00000081939.1">
    <property type="protein sequence ID" value="ENSGACP00000064098.1"/>
    <property type="gene ID" value="ENSGACG00000007522.2"/>
</dbReference>
<keyword evidence="4" id="KW-0472">Membrane</keyword>
<dbReference type="Pfam" id="PF07657">
    <property type="entry name" value="MNNL"/>
    <property type="match status" value="1"/>
</dbReference>
<evidence type="ECO:0000256" key="2">
    <source>
        <dbReference type="ARBA" id="ARBA00022692"/>
    </source>
</evidence>
<evidence type="ECO:0000256" key="3">
    <source>
        <dbReference type="ARBA" id="ARBA00022737"/>
    </source>
</evidence>
<keyword evidence="1" id="KW-0245">EGF-like domain</keyword>
<reference evidence="7" key="3">
    <citation type="submission" date="2025-09" db="UniProtKB">
        <authorList>
            <consortium name="Ensembl"/>
        </authorList>
    </citation>
    <scope>IDENTIFICATION</scope>
</reference>
<dbReference type="Gene3D" id="2.60.40.3510">
    <property type="match status" value="1"/>
</dbReference>
<dbReference type="GO" id="GO:0016020">
    <property type="term" value="C:membrane"/>
    <property type="evidence" value="ECO:0007669"/>
    <property type="project" value="UniProtKB-SubCell"/>
</dbReference>
<proteinExistence type="predicted"/>
<dbReference type="InterPro" id="IPR011651">
    <property type="entry name" value="Notch_ligand_N"/>
</dbReference>
<organism evidence="7 8">
    <name type="scientific">Gasterosteus aculeatus aculeatus</name>
    <name type="common">three-spined stickleback</name>
    <dbReference type="NCBI Taxonomy" id="481459"/>
    <lineage>
        <taxon>Eukaryota</taxon>
        <taxon>Metazoa</taxon>
        <taxon>Chordata</taxon>
        <taxon>Craniata</taxon>
        <taxon>Vertebrata</taxon>
        <taxon>Euteleostomi</taxon>
        <taxon>Actinopterygii</taxon>
        <taxon>Neopterygii</taxon>
        <taxon>Teleostei</taxon>
        <taxon>Neoteleostei</taxon>
        <taxon>Acanthomorphata</taxon>
        <taxon>Eupercaria</taxon>
        <taxon>Perciformes</taxon>
        <taxon>Cottioidei</taxon>
        <taxon>Gasterosteales</taxon>
        <taxon>Gasterosteidae</taxon>
        <taxon>Gasterosteus</taxon>
    </lineage>
</organism>
<keyword evidence="3" id="KW-0677">Repeat</keyword>
<reference evidence="7 8" key="1">
    <citation type="journal article" date="2021" name="G3 (Bethesda)">
        <title>Improved contiguity of the threespine stickleback genome using long-read sequencing.</title>
        <authorList>
            <person name="Nath S."/>
            <person name="Shaw D.E."/>
            <person name="White M.A."/>
        </authorList>
    </citation>
    <scope>NUCLEOTIDE SEQUENCE [LARGE SCALE GENOMIC DNA]</scope>
    <source>
        <strain evidence="7 8">Lake Benthic</strain>
    </source>
</reference>
<dbReference type="GO" id="GO:0007219">
    <property type="term" value="P:Notch signaling pathway"/>
    <property type="evidence" value="ECO:0007669"/>
    <property type="project" value="InterPro"/>
</dbReference>
<accession>A0AAQ4RME3</accession>
<feature type="domain" description="Notch ligand N-terminal" evidence="6">
    <location>
        <begin position="28"/>
        <end position="132"/>
    </location>
</feature>
<evidence type="ECO:0000256" key="5">
    <source>
        <dbReference type="SAM" id="SignalP"/>
    </source>
</evidence>
<evidence type="ECO:0000313" key="7">
    <source>
        <dbReference type="Ensembl" id="ENSGACP00000064098.1"/>
    </source>
</evidence>